<dbReference type="InterPro" id="IPR035906">
    <property type="entry name" value="MetI-like_sf"/>
</dbReference>
<evidence type="ECO:0000256" key="4">
    <source>
        <dbReference type="ARBA" id="ARBA00022475"/>
    </source>
</evidence>
<feature type="transmembrane region" description="Helical" evidence="8">
    <location>
        <begin position="88"/>
        <end position="112"/>
    </location>
</feature>
<keyword evidence="4" id="KW-1003">Cell membrane</keyword>
<dbReference type="EMBL" id="CP036402">
    <property type="protein sequence ID" value="QBI19483.1"/>
    <property type="molecule type" value="Genomic_DNA"/>
</dbReference>
<feature type="transmembrane region" description="Helical" evidence="8">
    <location>
        <begin position="241"/>
        <end position="263"/>
    </location>
</feature>
<name>A0A411YE12_9ACTN</name>
<feature type="transmembrane region" description="Helical" evidence="8">
    <location>
        <begin position="139"/>
        <end position="161"/>
    </location>
</feature>
<dbReference type="GO" id="GO:0005886">
    <property type="term" value="C:plasma membrane"/>
    <property type="evidence" value="ECO:0007669"/>
    <property type="project" value="UniProtKB-SubCell"/>
</dbReference>
<evidence type="ECO:0000256" key="6">
    <source>
        <dbReference type="ARBA" id="ARBA00022989"/>
    </source>
</evidence>
<evidence type="ECO:0000256" key="2">
    <source>
        <dbReference type="ARBA" id="ARBA00007069"/>
    </source>
</evidence>
<feature type="domain" description="ABC transmembrane type-1" evidence="9">
    <location>
        <begin position="53"/>
        <end position="259"/>
    </location>
</feature>
<evidence type="ECO:0000313" key="11">
    <source>
        <dbReference type="Proteomes" id="UP000291469"/>
    </source>
</evidence>
<dbReference type="SUPFAM" id="SSF161098">
    <property type="entry name" value="MetI-like"/>
    <property type="match status" value="1"/>
</dbReference>
<dbReference type="KEGG" id="erz:ER308_07905"/>
<accession>A0A411YE12</accession>
<dbReference type="Gene3D" id="1.10.3720.10">
    <property type="entry name" value="MetI-like"/>
    <property type="match status" value="1"/>
</dbReference>
<evidence type="ECO:0000256" key="7">
    <source>
        <dbReference type="ARBA" id="ARBA00023136"/>
    </source>
</evidence>
<dbReference type="GO" id="GO:0055085">
    <property type="term" value="P:transmembrane transport"/>
    <property type="evidence" value="ECO:0007669"/>
    <property type="project" value="InterPro"/>
</dbReference>
<dbReference type="OrthoDB" id="9808619at2"/>
<evidence type="ECO:0000259" key="9">
    <source>
        <dbReference type="PROSITE" id="PS50928"/>
    </source>
</evidence>
<evidence type="ECO:0000256" key="1">
    <source>
        <dbReference type="ARBA" id="ARBA00004651"/>
    </source>
</evidence>
<dbReference type="InterPro" id="IPR000515">
    <property type="entry name" value="MetI-like"/>
</dbReference>
<dbReference type="Proteomes" id="UP000291469">
    <property type="component" value="Chromosome"/>
</dbReference>
<gene>
    <name evidence="10" type="ORF">ER308_07905</name>
</gene>
<evidence type="ECO:0000313" key="10">
    <source>
        <dbReference type="EMBL" id="QBI19483.1"/>
    </source>
</evidence>
<feature type="transmembrane region" description="Helical" evidence="8">
    <location>
        <begin position="182"/>
        <end position="203"/>
    </location>
</feature>
<evidence type="ECO:0000256" key="8">
    <source>
        <dbReference type="RuleBase" id="RU363032"/>
    </source>
</evidence>
<dbReference type="AlphaFoldDB" id="A0A411YE12"/>
<dbReference type="PANTHER" id="PTHR42929:SF1">
    <property type="entry name" value="INNER MEMBRANE ABC TRANSPORTER PERMEASE PROTEIN YDCU-RELATED"/>
    <property type="match status" value="1"/>
</dbReference>
<dbReference type="PROSITE" id="PS50928">
    <property type="entry name" value="ABC_TM1"/>
    <property type="match status" value="1"/>
</dbReference>
<keyword evidence="3 8" id="KW-0813">Transport</keyword>
<evidence type="ECO:0000256" key="3">
    <source>
        <dbReference type="ARBA" id="ARBA00022448"/>
    </source>
</evidence>
<keyword evidence="11" id="KW-1185">Reference proteome</keyword>
<keyword evidence="7 8" id="KW-0472">Membrane</keyword>
<dbReference type="CDD" id="cd06261">
    <property type="entry name" value="TM_PBP2"/>
    <property type="match status" value="1"/>
</dbReference>
<keyword evidence="6 8" id="KW-1133">Transmembrane helix</keyword>
<proteinExistence type="inferred from homology"/>
<dbReference type="Pfam" id="PF00528">
    <property type="entry name" value="BPD_transp_1"/>
    <property type="match status" value="1"/>
</dbReference>
<comment type="similarity">
    <text evidence="2">Belongs to the binding-protein-dependent transport system permease family. CysTW subfamily.</text>
</comment>
<dbReference type="PANTHER" id="PTHR42929">
    <property type="entry name" value="INNER MEMBRANE ABC TRANSPORTER PERMEASE PROTEIN YDCU-RELATED-RELATED"/>
    <property type="match status" value="1"/>
</dbReference>
<dbReference type="RefSeq" id="WP_131154480.1">
    <property type="nucleotide sequence ID" value="NZ_CP036402.1"/>
</dbReference>
<feature type="transmembrane region" description="Helical" evidence="8">
    <location>
        <begin position="52"/>
        <end position="76"/>
    </location>
</feature>
<protein>
    <submittedName>
        <fullName evidence="10">ABC transporter permease</fullName>
    </submittedName>
</protein>
<reference evidence="10 11" key="1">
    <citation type="submission" date="2019-01" db="EMBL/GenBank/DDBJ databases">
        <title>Egibacter rhizosphaerae EGI 80759T.</title>
        <authorList>
            <person name="Chen D.-D."/>
            <person name="Tian Y."/>
            <person name="Jiao J.-Y."/>
            <person name="Zhang X.-T."/>
            <person name="Zhang Y.-G."/>
            <person name="Zhang Y."/>
            <person name="Xiao M."/>
            <person name="Shu W.-S."/>
            <person name="Li W.-J."/>
        </authorList>
    </citation>
    <scope>NUCLEOTIDE SEQUENCE [LARGE SCALE GENOMIC DNA]</scope>
    <source>
        <strain evidence="10 11">EGI 80759</strain>
    </source>
</reference>
<sequence length="277" mass="29573">MGPSALVLGFLVVLPLILLVYFGLLSGPGVDGPITGAEWRGIVSDPAFYGRLLARSLILGLAAAAITIAIGWPTAWALSRHAVRVRSLYLALIIIPHLTSSLLLIYAMYVLLQPGGPLMAALGATGVADASDTILFTRWAVLIMLAYLFLPFMVMALYASVERIDSTMLLAARSLGANGWQRFWHIVFPVTLPGIMAGLVIVFTPAAGSFVEAQILGGTDGMMFGTVISEQVSRVNNQPRAAAMSIILLVSILLLLAALRAAGQRSFPGAMRRERTR</sequence>
<evidence type="ECO:0000256" key="5">
    <source>
        <dbReference type="ARBA" id="ARBA00022692"/>
    </source>
</evidence>
<organism evidence="10 11">
    <name type="scientific">Egibacter rhizosphaerae</name>
    <dbReference type="NCBI Taxonomy" id="1670831"/>
    <lineage>
        <taxon>Bacteria</taxon>
        <taxon>Bacillati</taxon>
        <taxon>Actinomycetota</taxon>
        <taxon>Nitriliruptoria</taxon>
        <taxon>Egibacterales</taxon>
        <taxon>Egibacteraceae</taxon>
        <taxon>Egibacter</taxon>
    </lineage>
</organism>
<comment type="subcellular location">
    <subcellularLocation>
        <location evidence="1 8">Cell membrane</location>
        <topology evidence="1 8">Multi-pass membrane protein</topology>
    </subcellularLocation>
</comment>
<keyword evidence="5 8" id="KW-0812">Transmembrane</keyword>